<dbReference type="InterPro" id="IPR026444">
    <property type="entry name" value="Secre_tail"/>
</dbReference>
<reference evidence="2 3" key="1">
    <citation type="submission" date="2018-03" db="EMBL/GenBank/DDBJ databases">
        <title>Genomic Encyclopedia of Archaeal and Bacterial Type Strains, Phase II (KMG-II): from individual species to whole genera.</title>
        <authorList>
            <person name="Goeker M."/>
        </authorList>
    </citation>
    <scope>NUCLEOTIDE SEQUENCE [LARGE SCALE GENOMIC DNA]</scope>
    <source>
        <strain evidence="2 3">DSM 100214</strain>
    </source>
</reference>
<dbReference type="AlphaFoldDB" id="A0A2V3PJP5"/>
<sequence>MGAEIFLPSAGDGKFILDFDIQDSIICKMTNLAFPDLTQVYMAKVLRAKAILQDHLKLKTATDNVYSVNLDESFKVYAKANNQDDVKIGLFSSQGIFKGQIDLSRKNSTYTCQVPSNTNEGDYIILPYIVEAGVRVPVARADKSHLIDQLPVRVIAEDIWGRSVAVYSEGNVLKNLQLKTAENNLFEVAVEQQFQVYAPASESSTSIGLFDLDGVFLSDIAVAKNNYTYKCEIPFEFEAGNYIVMPYVKEGDLVKVVERSVGAVMIDRLPLSVTEGDIWSRSVGLKTVNLPLDVSNAVSVYPNPVTDLLYFNISTPVDAVEIYDMAGRLVKKITTIVGNSVSVQDLVSGIYAVKIKTSENETMHKIKKN</sequence>
<gene>
    <name evidence="2" type="ORF">CLV62_1482</name>
</gene>
<proteinExistence type="predicted"/>
<accession>A0A2V3PJP5</accession>
<protein>
    <submittedName>
        <fullName evidence="2">Putative secreted protein (Por secretion system target)</fullName>
    </submittedName>
</protein>
<dbReference type="Proteomes" id="UP000247973">
    <property type="component" value="Unassembled WGS sequence"/>
</dbReference>
<dbReference type="EMBL" id="QICL01000048">
    <property type="protein sequence ID" value="PXV58417.1"/>
    <property type="molecule type" value="Genomic_DNA"/>
</dbReference>
<evidence type="ECO:0000259" key="1">
    <source>
        <dbReference type="Pfam" id="PF18962"/>
    </source>
</evidence>
<keyword evidence="3" id="KW-1185">Reference proteome</keyword>
<feature type="domain" description="Secretion system C-terminal sorting" evidence="1">
    <location>
        <begin position="300"/>
        <end position="366"/>
    </location>
</feature>
<comment type="caution">
    <text evidence="2">The sequence shown here is derived from an EMBL/GenBank/DDBJ whole genome shotgun (WGS) entry which is preliminary data.</text>
</comment>
<name>A0A2V3PJP5_9BACT</name>
<evidence type="ECO:0000313" key="3">
    <source>
        <dbReference type="Proteomes" id="UP000247973"/>
    </source>
</evidence>
<evidence type="ECO:0000313" key="2">
    <source>
        <dbReference type="EMBL" id="PXV58417.1"/>
    </source>
</evidence>
<organism evidence="2 3">
    <name type="scientific">Dysgonomonas alginatilytica</name>
    <dbReference type="NCBI Taxonomy" id="1605892"/>
    <lineage>
        <taxon>Bacteria</taxon>
        <taxon>Pseudomonadati</taxon>
        <taxon>Bacteroidota</taxon>
        <taxon>Bacteroidia</taxon>
        <taxon>Bacteroidales</taxon>
        <taxon>Dysgonomonadaceae</taxon>
        <taxon>Dysgonomonas</taxon>
    </lineage>
</organism>
<dbReference type="Pfam" id="PF18962">
    <property type="entry name" value="Por_Secre_tail"/>
    <property type="match status" value="1"/>
</dbReference>
<dbReference type="NCBIfam" id="TIGR04183">
    <property type="entry name" value="Por_Secre_tail"/>
    <property type="match status" value="1"/>
</dbReference>